<dbReference type="GO" id="GO:0034553">
    <property type="term" value="P:mitochondrial respiratory chain complex II assembly"/>
    <property type="evidence" value="ECO:0007669"/>
    <property type="project" value="TreeGrafter"/>
</dbReference>
<keyword evidence="2 4" id="KW-0496">Mitochondrion</keyword>
<reference evidence="5 6" key="1">
    <citation type="journal article" date="2015" name="Nat. Commun.">
        <title>Lucilia cuprina genome unlocks parasitic fly biology to underpin future interventions.</title>
        <authorList>
            <person name="Anstead C.A."/>
            <person name="Korhonen P.K."/>
            <person name="Young N.D."/>
            <person name="Hall R.S."/>
            <person name="Jex A.R."/>
            <person name="Murali S.C."/>
            <person name="Hughes D.S."/>
            <person name="Lee S.F."/>
            <person name="Perry T."/>
            <person name="Stroehlein A.J."/>
            <person name="Ansell B.R."/>
            <person name="Breugelmans B."/>
            <person name="Hofmann A."/>
            <person name="Qu J."/>
            <person name="Dugan S."/>
            <person name="Lee S.L."/>
            <person name="Chao H."/>
            <person name="Dinh H."/>
            <person name="Han Y."/>
            <person name="Doddapaneni H.V."/>
            <person name="Worley K.C."/>
            <person name="Muzny D.M."/>
            <person name="Ioannidis P."/>
            <person name="Waterhouse R.M."/>
            <person name="Zdobnov E.M."/>
            <person name="James P.J."/>
            <person name="Bagnall N.H."/>
            <person name="Kotze A.C."/>
            <person name="Gibbs R.A."/>
            <person name="Richards S."/>
            <person name="Batterham P."/>
            <person name="Gasser R.B."/>
        </authorList>
    </citation>
    <scope>NUCLEOTIDE SEQUENCE [LARGE SCALE GENOMIC DNA]</scope>
    <source>
        <strain evidence="5 6">LS</strain>
        <tissue evidence="5">Full body</tissue>
    </source>
</reference>
<evidence type="ECO:0000256" key="3">
    <source>
        <dbReference type="ARBA" id="ARBA00023186"/>
    </source>
</evidence>
<dbReference type="InterPro" id="IPR005631">
    <property type="entry name" value="SDH"/>
</dbReference>
<dbReference type="SUPFAM" id="SSF109910">
    <property type="entry name" value="YgfY-like"/>
    <property type="match status" value="1"/>
</dbReference>
<dbReference type="AlphaFoldDB" id="A0A0L0CIW9"/>
<protein>
    <recommendedName>
        <fullName evidence="4">Succinate dehydrogenase assembly factor 2, mitochondrial</fullName>
        <shortName evidence="4">SDH assembly factor 2</shortName>
        <shortName evidence="4">SDHAF2</shortName>
    </recommendedName>
</protein>
<dbReference type="PANTHER" id="PTHR12469">
    <property type="entry name" value="PROTEIN EMI5 HOMOLOG, MITOCHONDRIAL"/>
    <property type="match status" value="1"/>
</dbReference>
<comment type="subunit">
    <text evidence="4">Interacts with the flavoprotein subunit within the SDH catalytic dimer.</text>
</comment>
<organism evidence="5 6">
    <name type="scientific">Lucilia cuprina</name>
    <name type="common">Green bottle fly</name>
    <name type="synonym">Australian sheep blowfly</name>
    <dbReference type="NCBI Taxonomy" id="7375"/>
    <lineage>
        <taxon>Eukaryota</taxon>
        <taxon>Metazoa</taxon>
        <taxon>Ecdysozoa</taxon>
        <taxon>Arthropoda</taxon>
        <taxon>Hexapoda</taxon>
        <taxon>Insecta</taxon>
        <taxon>Pterygota</taxon>
        <taxon>Neoptera</taxon>
        <taxon>Endopterygota</taxon>
        <taxon>Diptera</taxon>
        <taxon>Brachycera</taxon>
        <taxon>Muscomorpha</taxon>
        <taxon>Oestroidea</taxon>
        <taxon>Calliphoridae</taxon>
        <taxon>Luciliinae</taxon>
        <taxon>Lucilia</taxon>
    </lineage>
</organism>
<keyword evidence="3 4" id="KW-0143">Chaperone</keyword>
<gene>
    <name evidence="5" type="ORF">FF38_11307</name>
</gene>
<dbReference type="GO" id="GO:0006099">
    <property type="term" value="P:tricarboxylic acid cycle"/>
    <property type="evidence" value="ECO:0007669"/>
    <property type="project" value="TreeGrafter"/>
</dbReference>
<dbReference type="HAMAP" id="MF_03057">
    <property type="entry name" value="SDHAF2"/>
    <property type="match status" value="1"/>
</dbReference>
<keyword evidence="6" id="KW-1185">Reference proteome</keyword>
<dbReference type="InterPro" id="IPR028882">
    <property type="entry name" value="SDHAF2"/>
</dbReference>
<dbReference type="OMA" id="YGKPQNP"/>
<dbReference type="InterPro" id="IPR036714">
    <property type="entry name" value="SDH_sf"/>
</dbReference>
<comment type="caution">
    <text evidence="5">The sequence shown here is derived from an EMBL/GenBank/DDBJ whole genome shotgun (WGS) entry which is preliminary data.</text>
</comment>
<dbReference type="STRING" id="7375.A0A0L0CIW9"/>
<dbReference type="GO" id="GO:0005759">
    <property type="term" value="C:mitochondrial matrix"/>
    <property type="evidence" value="ECO:0007669"/>
    <property type="project" value="UniProtKB-SubCell"/>
</dbReference>
<dbReference type="GO" id="GO:0006121">
    <property type="term" value="P:mitochondrial electron transport, succinate to ubiquinone"/>
    <property type="evidence" value="ECO:0007669"/>
    <property type="project" value="UniProtKB-UniRule"/>
</dbReference>
<dbReference type="Pfam" id="PF03937">
    <property type="entry name" value="Sdh5"/>
    <property type="match status" value="1"/>
</dbReference>
<evidence type="ECO:0000256" key="4">
    <source>
        <dbReference type="HAMAP-Rule" id="MF_03057"/>
    </source>
</evidence>
<dbReference type="PANTHER" id="PTHR12469:SF2">
    <property type="entry name" value="SUCCINATE DEHYDROGENASE ASSEMBLY FACTOR 2, MITOCHONDRIAL"/>
    <property type="match status" value="1"/>
</dbReference>
<dbReference type="OrthoDB" id="284292at2759"/>
<proteinExistence type="inferred from homology"/>
<comment type="similarity">
    <text evidence="4">Belongs to the SDHAF2 family.</text>
</comment>
<comment type="subcellular location">
    <subcellularLocation>
        <location evidence="1 4">Mitochondrion matrix</location>
    </subcellularLocation>
</comment>
<dbReference type="EMBL" id="JRES01000335">
    <property type="protein sequence ID" value="KNC32205.1"/>
    <property type="molecule type" value="Genomic_DNA"/>
</dbReference>
<evidence type="ECO:0000256" key="2">
    <source>
        <dbReference type="ARBA" id="ARBA00023128"/>
    </source>
</evidence>
<dbReference type="Gene3D" id="1.10.150.250">
    <property type="entry name" value="Flavinator of succinate dehydrogenase"/>
    <property type="match status" value="1"/>
</dbReference>
<comment type="function">
    <text evidence="4">Plays an essential role in the assembly of succinate dehydrogenase (SDH), an enzyme complex (also referred to as respiratory complex II) that is a component of both the tricarboxylic acid (TCA) cycle and the mitochondrial electron transport chain, and which couples the oxidation of succinate to fumarate with the reduction of ubiquinone (coenzyme Q) to ubiquinol. Required for flavinylation (covalent attachment of FAD) of the flavoprotein subunit of the SDH catalytic dimer.</text>
</comment>
<accession>A0A0L0CIW9</accession>
<sequence length="163" mass="19055">MLRQILTNVYQKSLTPVLNRTQRYSAAAGGDDGKQKEVINNADVPIIDYEDPDYLPLPEYPFKSNEPLEVKKQRLVYQSRKRGMLENDLLLSTFIAKFLKGMDAKLTDQYDQLINGVTNDWEIYYWATETKPTPPEYDNEIMKMLKEHVANAQREKRLRQPNL</sequence>
<evidence type="ECO:0000256" key="1">
    <source>
        <dbReference type="ARBA" id="ARBA00004305"/>
    </source>
</evidence>
<evidence type="ECO:0000313" key="5">
    <source>
        <dbReference type="EMBL" id="KNC32205.1"/>
    </source>
</evidence>
<dbReference type="FunFam" id="1.10.150.250:FF:000002">
    <property type="entry name" value="Succinate dehydrogenase assembly factor 2, mitochondrial"/>
    <property type="match status" value="1"/>
</dbReference>
<name>A0A0L0CIW9_LUCCU</name>
<dbReference type="Proteomes" id="UP000037069">
    <property type="component" value="Unassembled WGS sequence"/>
</dbReference>
<evidence type="ECO:0000313" key="6">
    <source>
        <dbReference type="Proteomes" id="UP000037069"/>
    </source>
</evidence>